<feature type="non-terminal residue" evidence="2">
    <location>
        <position position="1"/>
    </location>
</feature>
<keyword evidence="3" id="KW-1185">Reference proteome</keyword>
<sequence length="29" mass="3218">ERVGASPRTGHGNGQSSPPRFLFSPFFFH</sequence>
<evidence type="ECO:0000256" key="1">
    <source>
        <dbReference type="SAM" id="MobiDB-lite"/>
    </source>
</evidence>
<evidence type="ECO:0000313" key="3">
    <source>
        <dbReference type="Proteomes" id="UP001227192"/>
    </source>
</evidence>
<comment type="caution">
    <text evidence="2">The sequence shown here is derived from an EMBL/GenBank/DDBJ whole genome shotgun (WGS) entry which is preliminary data.</text>
</comment>
<dbReference type="Proteomes" id="UP001227192">
    <property type="component" value="Unassembled WGS sequence"/>
</dbReference>
<dbReference type="AlphaFoldDB" id="A0AAI9T5R3"/>
<protein>
    <submittedName>
        <fullName evidence="2">Uncharacterized protein</fullName>
    </submittedName>
</protein>
<accession>A0AAI9T5R3</accession>
<proteinExistence type="predicted"/>
<organism evidence="2 3">
    <name type="scientific">Penicillium thymicola</name>
    <dbReference type="NCBI Taxonomy" id="293382"/>
    <lineage>
        <taxon>Eukaryota</taxon>
        <taxon>Fungi</taxon>
        <taxon>Dikarya</taxon>
        <taxon>Ascomycota</taxon>
        <taxon>Pezizomycotina</taxon>
        <taxon>Eurotiomycetes</taxon>
        <taxon>Eurotiomycetidae</taxon>
        <taxon>Eurotiales</taxon>
        <taxon>Aspergillaceae</taxon>
        <taxon>Penicillium</taxon>
    </lineage>
</organism>
<evidence type="ECO:0000313" key="2">
    <source>
        <dbReference type="EMBL" id="KAJ9481187.1"/>
    </source>
</evidence>
<feature type="compositionally biased region" description="Low complexity" evidence="1">
    <location>
        <begin position="16"/>
        <end position="29"/>
    </location>
</feature>
<reference evidence="2" key="1">
    <citation type="submission" date="2015-06" db="EMBL/GenBank/DDBJ databases">
        <authorList>
            <person name="Nguyen H."/>
        </authorList>
    </citation>
    <scope>NUCLEOTIDE SEQUENCE</scope>
    <source>
        <strain evidence="2">DAOM 180753</strain>
    </source>
</reference>
<name>A0AAI9T5R3_PENTH</name>
<reference evidence="2" key="2">
    <citation type="journal article" date="2016" name="Fungal Biol.">
        <title>Ochratoxin A production by Penicillium thymicola.</title>
        <authorList>
            <person name="Nguyen H.D.T."/>
            <person name="McMullin D.R."/>
            <person name="Ponomareva E."/>
            <person name="Riley R."/>
            <person name="Pomraning K.R."/>
            <person name="Baker S.E."/>
            <person name="Seifert K.A."/>
        </authorList>
    </citation>
    <scope>NUCLEOTIDE SEQUENCE</scope>
    <source>
        <strain evidence="2">DAOM 180753</strain>
    </source>
</reference>
<gene>
    <name evidence="2" type="ORF">VN97_g12307</name>
</gene>
<dbReference type="EMBL" id="LACB01000873">
    <property type="protein sequence ID" value="KAJ9481187.1"/>
    <property type="molecule type" value="Genomic_DNA"/>
</dbReference>
<feature type="region of interest" description="Disordered" evidence="1">
    <location>
        <begin position="1"/>
        <end position="29"/>
    </location>
</feature>